<dbReference type="PANTHER" id="PTHR37024:SF5">
    <property type="entry name" value="IMPA N-TERMINAL DOMAIN-CONTAINING PROTEIN"/>
    <property type="match status" value="1"/>
</dbReference>
<dbReference type="HOGENOM" id="CLU_029347_0_0_6"/>
<dbReference type="STRING" id="575788.VS_II0998"/>
<dbReference type="PATRIC" id="fig|575788.5.peg.941"/>
<dbReference type="NCBIfam" id="TIGR03362">
    <property type="entry name" value="VI_chp_7"/>
    <property type="match status" value="1"/>
</dbReference>
<dbReference type="Pfam" id="PF16989">
    <property type="entry name" value="T6SS_VasJ"/>
    <property type="match status" value="1"/>
</dbReference>
<sequence length="525" mass="59521">MSLIDTETLLAPIPGASPTGEDARYEFCYEMMETEVKKFGSLFGETVDWHIVKVHSIEVLSQHSKDLKALCYLIRALAEENGVAGLDEGLSLLNESISHFGGELYPKRKRGRDGAVEWLNHQIKLVSTKLSTQSLSWEALSRCVTLVESIQRQFDQIFQDSDADFFEIKTQLNQLMQNAASSEEVLGQDRAVVTGLLTEASEKSEKVKDVDVQPPLDSSLTQALSNKARISPSELNFVDVETDFSSPTASKRTLKKVAEMMMHSNPTEPLGYRIYRHLTWFDVDGLPDHQENVTQLSLAVSLDQQVEYRDKAHQESDIDTIKRLERTLTDAPFWLTGHYFVYSMLSNLGYDEAATAVKQETRRFIDSFNGIESLSFKNSIPFADEATIAWLSTGNGSSSDNSSIVQSIVVSEDDLSEMEDIALEDLGMYVAELSEKLELDNSGRGQFMLHLKLVKAYQNVGLYPLCLPYLEKSWEVSKELNLSIWEPHLFFTLEHLIQKTLRELYRNKDFLPKIYSEWGTIYDQQ</sequence>
<gene>
    <name evidence="2" type="ordered locus">VS_II0998</name>
</gene>
<protein>
    <recommendedName>
        <fullName evidence="1">ImpA N-terminal domain-containing protein</fullName>
    </recommendedName>
</protein>
<evidence type="ECO:0000313" key="3">
    <source>
        <dbReference type="Proteomes" id="UP000009100"/>
    </source>
</evidence>
<name>B7VTT5_VIBA3</name>
<reference evidence="2 3" key="1">
    <citation type="submission" date="2009-02" db="EMBL/GenBank/DDBJ databases">
        <title>Vibrio splendidus str. LGP32 complete genome.</title>
        <authorList>
            <person name="Mazel D."/>
            <person name="Le Roux F."/>
        </authorList>
    </citation>
    <scope>NUCLEOTIDE SEQUENCE [LARGE SCALE GENOMIC DNA]</scope>
    <source>
        <strain evidence="2 3">LGP32</strain>
    </source>
</reference>
<dbReference type="Proteomes" id="UP000009100">
    <property type="component" value="Chromosome 2"/>
</dbReference>
<accession>B7VTT5</accession>
<dbReference type="InterPro" id="IPR017739">
    <property type="entry name" value="T6SS-assoc_VCA0119"/>
</dbReference>
<proteinExistence type="predicted"/>
<dbReference type="AlphaFoldDB" id="B7VTT5"/>
<feature type="domain" description="ImpA N-terminal" evidence="1">
    <location>
        <begin position="10"/>
        <end position="120"/>
    </location>
</feature>
<organism evidence="2 3">
    <name type="scientific">Vibrio atlanticus (strain LGP32)</name>
    <name type="common">Vibrio splendidus (strain Mel32)</name>
    <dbReference type="NCBI Taxonomy" id="575788"/>
    <lineage>
        <taxon>Bacteria</taxon>
        <taxon>Pseudomonadati</taxon>
        <taxon>Pseudomonadota</taxon>
        <taxon>Gammaproteobacteria</taxon>
        <taxon>Vibrionales</taxon>
        <taxon>Vibrionaceae</taxon>
        <taxon>Vibrio</taxon>
    </lineage>
</organism>
<evidence type="ECO:0000259" key="1">
    <source>
        <dbReference type="Pfam" id="PF06812"/>
    </source>
</evidence>
<evidence type="ECO:0000313" key="2">
    <source>
        <dbReference type="EMBL" id="CAV26864.1"/>
    </source>
</evidence>
<dbReference type="Pfam" id="PF06812">
    <property type="entry name" value="ImpA_N"/>
    <property type="match status" value="1"/>
</dbReference>
<dbReference type="eggNOG" id="COG3515">
    <property type="taxonomic scope" value="Bacteria"/>
</dbReference>
<dbReference type="KEGG" id="vsp:VS_II0998"/>
<dbReference type="InterPro" id="IPR010657">
    <property type="entry name" value="ImpA_N"/>
</dbReference>
<dbReference type="PANTHER" id="PTHR37024">
    <property type="entry name" value="TYPE VI SECRETION SYSTEM DUF2094 AND IMPA-RELATED DOMAIN PROTEIN"/>
    <property type="match status" value="1"/>
</dbReference>
<dbReference type="EMBL" id="FM954973">
    <property type="protein sequence ID" value="CAV26864.1"/>
    <property type="molecule type" value="Genomic_DNA"/>
</dbReference>